<dbReference type="Pfam" id="PF00017">
    <property type="entry name" value="SH2"/>
    <property type="match status" value="1"/>
</dbReference>
<dbReference type="SUPFAM" id="SSF55550">
    <property type="entry name" value="SH2 domain"/>
    <property type="match status" value="1"/>
</dbReference>
<proteinExistence type="predicted"/>
<keyword evidence="6" id="KW-1185">Reference proteome</keyword>
<evidence type="ECO:0000259" key="3">
    <source>
        <dbReference type="PROSITE" id="PS01179"/>
    </source>
</evidence>
<dbReference type="InterPro" id="IPR000980">
    <property type="entry name" value="SH2"/>
</dbReference>
<dbReference type="Gene3D" id="2.30.29.30">
    <property type="entry name" value="Pleckstrin-homology domain (PH domain)/Phosphotyrosine-binding domain (PTB)"/>
    <property type="match status" value="1"/>
</dbReference>
<dbReference type="GO" id="GO:0030971">
    <property type="term" value="F:receptor tyrosine kinase binding"/>
    <property type="evidence" value="ECO:0007669"/>
    <property type="project" value="TreeGrafter"/>
</dbReference>
<keyword evidence="1 2" id="KW-0727">SH2 domain</keyword>
<dbReference type="SMART" id="SM00252">
    <property type="entry name" value="SH2"/>
    <property type="match status" value="1"/>
</dbReference>
<evidence type="ECO:0000256" key="2">
    <source>
        <dbReference type="PROSITE-ProRule" id="PRU00191"/>
    </source>
</evidence>
<accession>A0A183UGQ4</accession>
<dbReference type="EMBL" id="UYWY01019732">
    <property type="protein sequence ID" value="VDM38995.1"/>
    <property type="molecule type" value="Genomic_DNA"/>
</dbReference>
<reference evidence="5 6" key="2">
    <citation type="submission" date="2018-11" db="EMBL/GenBank/DDBJ databases">
        <authorList>
            <consortium name="Pathogen Informatics"/>
        </authorList>
    </citation>
    <scope>NUCLEOTIDE SEQUENCE [LARGE SCALE GENOMIC DNA]</scope>
</reference>
<dbReference type="PROSITE" id="PS50001">
    <property type="entry name" value="SH2"/>
    <property type="match status" value="1"/>
</dbReference>
<dbReference type="InterPro" id="IPR051184">
    <property type="entry name" value="Tyrosine-phos_adapter"/>
</dbReference>
<dbReference type="InterPro" id="IPR006020">
    <property type="entry name" value="PTB/PI_dom"/>
</dbReference>
<evidence type="ECO:0000313" key="6">
    <source>
        <dbReference type="Proteomes" id="UP000050794"/>
    </source>
</evidence>
<dbReference type="Gene3D" id="3.30.505.10">
    <property type="entry name" value="SH2 domain"/>
    <property type="match status" value="1"/>
</dbReference>
<dbReference type="GO" id="GO:0016477">
    <property type="term" value="P:cell migration"/>
    <property type="evidence" value="ECO:0007669"/>
    <property type="project" value="TreeGrafter"/>
</dbReference>
<sequence>MDKELLKDLETGLTFPLMYLGFVPIRESLKMLTDSAERENLTRHCMYLVCNELGLCDPNPRVDERLLAFQKLDAPSVENRMVDLNVALKAFTIIDGDGVRILEHHPIDVISFASPGREEPLKGVLCFVSNVSTEMGRRCLVFMEEDKNIEFIMDTMSKIFHLKNEGYGGQRKNSSEPSQPPLAFSVMELYAPSPEVETAPLPIGALADGIPTWSSAVHPDRIQAVLSIDYQKRLFIGREYVNVNTLPVARGLENEPWFHGEISRASAEALLHNEGDFLVRMSRNTARNFVLSGIANKVPKHFLLLDENDQKVRKQSQVFETIVQLIEHHRARNVPIISEGSELHLLRPIHRATLRK</sequence>
<dbReference type="PANTHER" id="PTHR19969">
    <property type="entry name" value="SH2-SH3 ADAPTOR PROTEIN-RELATED"/>
    <property type="match status" value="1"/>
</dbReference>
<feature type="domain" description="SH2" evidence="4">
    <location>
        <begin position="257"/>
        <end position="349"/>
    </location>
</feature>
<evidence type="ECO:0000259" key="4">
    <source>
        <dbReference type="PROSITE" id="PS50001"/>
    </source>
</evidence>
<dbReference type="GO" id="GO:0005737">
    <property type="term" value="C:cytoplasm"/>
    <property type="evidence" value="ECO:0007669"/>
    <property type="project" value="TreeGrafter"/>
</dbReference>
<dbReference type="PROSITE" id="PS01179">
    <property type="entry name" value="PID"/>
    <property type="match status" value="1"/>
</dbReference>
<dbReference type="AlphaFoldDB" id="A0A183UGQ4"/>
<evidence type="ECO:0000313" key="5">
    <source>
        <dbReference type="EMBL" id="VDM38995.1"/>
    </source>
</evidence>
<evidence type="ECO:0000256" key="1">
    <source>
        <dbReference type="ARBA" id="ARBA00022999"/>
    </source>
</evidence>
<dbReference type="PRINTS" id="PR00401">
    <property type="entry name" value="SH2DOMAIN"/>
</dbReference>
<organism evidence="6 7">
    <name type="scientific">Toxocara canis</name>
    <name type="common">Canine roundworm</name>
    <dbReference type="NCBI Taxonomy" id="6265"/>
    <lineage>
        <taxon>Eukaryota</taxon>
        <taxon>Metazoa</taxon>
        <taxon>Ecdysozoa</taxon>
        <taxon>Nematoda</taxon>
        <taxon>Chromadorea</taxon>
        <taxon>Rhabditida</taxon>
        <taxon>Spirurina</taxon>
        <taxon>Ascaridomorpha</taxon>
        <taxon>Ascaridoidea</taxon>
        <taxon>Toxocaridae</taxon>
        <taxon>Toxocara</taxon>
    </lineage>
</organism>
<evidence type="ECO:0000313" key="7">
    <source>
        <dbReference type="WBParaSite" id="TCNE_0000767401-mRNA-1"/>
    </source>
</evidence>
<reference evidence="7" key="1">
    <citation type="submission" date="2016-06" db="UniProtKB">
        <authorList>
            <consortium name="WormBaseParasite"/>
        </authorList>
    </citation>
    <scope>IDENTIFICATION</scope>
</reference>
<dbReference type="WBParaSite" id="TCNE_0000767401-mRNA-1">
    <property type="protein sequence ID" value="TCNE_0000767401-mRNA-1"/>
    <property type="gene ID" value="TCNE_0000767401"/>
</dbReference>
<feature type="domain" description="PID" evidence="3">
    <location>
        <begin position="12"/>
        <end position="162"/>
    </location>
</feature>
<dbReference type="InterPro" id="IPR011993">
    <property type="entry name" value="PH-like_dom_sf"/>
</dbReference>
<dbReference type="Proteomes" id="UP000050794">
    <property type="component" value="Unassembled WGS sequence"/>
</dbReference>
<gene>
    <name evidence="5" type="ORF">TCNE_LOCUS7674</name>
</gene>
<dbReference type="Pfam" id="PF00640">
    <property type="entry name" value="PID"/>
    <property type="match status" value="1"/>
</dbReference>
<name>A0A183UGQ4_TOXCA</name>
<dbReference type="InterPro" id="IPR036860">
    <property type="entry name" value="SH2_dom_sf"/>
</dbReference>
<protein>
    <submittedName>
        <fullName evidence="7">SH2 domain-containing protein</fullName>
    </submittedName>
</protein>
<dbReference type="SUPFAM" id="SSF50729">
    <property type="entry name" value="PH domain-like"/>
    <property type="match status" value="1"/>
</dbReference>
<dbReference type="GO" id="GO:0035591">
    <property type="term" value="F:signaling adaptor activity"/>
    <property type="evidence" value="ECO:0007669"/>
    <property type="project" value="TreeGrafter"/>
</dbReference>
<dbReference type="GO" id="GO:0007167">
    <property type="term" value="P:enzyme-linked receptor protein signaling pathway"/>
    <property type="evidence" value="ECO:0007669"/>
    <property type="project" value="TreeGrafter"/>
</dbReference>
<dbReference type="PANTHER" id="PTHR19969:SF5">
    <property type="entry name" value="CRK-LIKE PROTEIN"/>
    <property type="match status" value="1"/>
</dbReference>